<feature type="transmembrane region" description="Helical" evidence="1">
    <location>
        <begin position="13"/>
        <end position="32"/>
    </location>
</feature>
<evidence type="ECO:0000313" key="2">
    <source>
        <dbReference type="EMBL" id="CAD8085089.1"/>
    </source>
</evidence>
<organism evidence="2 3">
    <name type="scientific">Paramecium sonneborni</name>
    <dbReference type="NCBI Taxonomy" id="65129"/>
    <lineage>
        <taxon>Eukaryota</taxon>
        <taxon>Sar</taxon>
        <taxon>Alveolata</taxon>
        <taxon>Ciliophora</taxon>
        <taxon>Intramacronucleata</taxon>
        <taxon>Oligohymenophorea</taxon>
        <taxon>Peniculida</taxon>
        <taxon>Parameciidae</taxon>
        <taxon>Paramecium</taxon>
    </lineage>
</organism>
<name>A0A8S1N0Q2_9CILI</name>
<accession>A0A8S1N0Q2</accession>
<sequence length="195" mass="24095">MQHINKINQKFKFLISLFLESLIQILYIRLYLRLYFNQQKRKLIYIQKNQILSEERFQNIYQFSIEYLFLIKYQKIERNKKNVQPSVFLRLKNSCYPKQKQLLIINSMSCSWHMKTQIRILRSFHQAQEYLDQQLKTNVFYIVKKQKSPQIRQKIFLHLKYQKNNLSNKIDKRKNHRKKCFKAQKVKIYCTGFTK</sequence>
<comment type="caution">
    <text evidence="2">The sequence shown here is derived from an EMBL/GenBank/DDBJ whole genome shotgun (WGS) entry which is preliminary data.</text>
</comment>
<evidence type="ECO:0000256" key="1">
    <source>
        <dbReference type="SAM" id="Phobius"/>
    </source>
</evidence>
<reference evidence="2" key="1">
    <citation type="submission" date="2021-01" db="EMBL/GenBank/DDBJ databases">
        <authorList>
            <consortium name="Genoscope - CEA"/>
            <person name="William W."/>
        </authorList>
    </citation>
    <scope>NUCLEOTIDE SEQUENCE</scope>
</reference>
<evidence type="ECO:0008006" key="4">
    <source>
        <dbReference type="Google" id="ProtNLM"/>
    </source>
</evidence>
<dbReference type="Proteomes" id="UP000692954">
    <property type="component" value="Unassembled WGS sequence"/>
</dbReference>
<dbReference type="EMBL" id="CAJJDN010000047">
    <property type="protein sequence ID" value="CAD8085089.1"/>
    <property type="molecule type" value="Genomic_DNA"/>
</dbReference>
<protein>
    <recommendedName>
        <fullName evidence="4">Transmembrane protein</fullName>
    </recommendedName>
</protein>
<keyword evidence="1" id="KW-1133">Transmembrane helix</keyword>
<keyword evidence="3" id="KW-1185">Reference proteome</keyword>
<dbReference type="AlphaFoldDB" id="A0A8S1N0Q2"/>
<evidence type="ECO:0000313" key="3">
    <source>
        <dbReference type="Proteomes" id="UP000692954"/>
    </source>
</evidence>
<gene>
    <name evidence="2" type="ORF">PSON_ATCC_30995.1.T0470333</name>
</gene>
<keyword evidence="1" id="KW-0472">Membrane</keyword>
<keyword evidence="1" id="KW-0812">Transmembrane</keyword>
<proteinExistence type="predicted"/>